<dbReference type="RefSeq" id="WP_146561415.1">
    <property type="nucleotide sequence ID" value="NZ_SIHJ01000001.1"/>
</dbReference>
<proteinExistence type="predicted"/>
<name>A0A5C5V9U7_9BACT</name>
<dbReference type="SUPFAM" id="SSF55729">
    <property type="entry name" value="Acyl-CoA N-acyltransferases (Nat)"/>
    <property type="match status" value="1"/>
</dbReference>
<reference evidence="1 2" key="1">
    <citation type="submission" date="2019-02" db="EMBL/GenBank/DDBJ databases">
        <title>Deep-cultivation of Planctomycetes and their phenomic and genomic characterization uncovers novel biology.</title>
        <authorList>
            <person name="Wiegand S."/>
            <person name="Jogler M."/>
            <person name="Boedeker C."/>
            <person name="Pinto D."/>
            <person name="Vollmers J."/>
            <person name="Rivas-Marin E."/>
            <person name="Kohn T."/>
            <person name="Peeters S.H."/>
            <person name="Heuer A."/>
            <person name="Rast P."/>
            <person name="Oberbeckmann S."/>
            <person name="Bunk B."/>
            <person name="Jeske O."/>
            <person name="Meyerdierks A."/>
            <person name="Storesund J.E."/>
            <person name="Kallscheuer N."/>
            <person name="Luecker S."/>
            <person name="Lage O.M."/>
            <person name="Pohl T."/>
            <person name="Merkel B.J."/>
            <person name="Hornburger P."/>
            <person name="Mueller R.-W."/>
            <person name="Bruemmer F."/>
            <person name="Labrenz M."/>
            <person name="Spormann A.M."/>
            <person name="Op Den Camp H."/>
            <person name="Overmann J."/>
            <person name="Amann R."/>
            <person name="Jetten M.S.M."/>
            <person name="Mascher T."/>
            <person name="Medema M.H."/>
            <person name="Devos D.P."/>
            <person name="Kaster A.-K."/>
            <person name="Ovreas L."/>
            <person name="Rohde M."/>
            <person name="Galperin M.Y."/>
            <person name="Jogler C."/>
        </authorList>
    </citation>
    <scope>NUCLEOTIDE SEQUENCE [LARGE SCALE GENOMIC DNA]</scope>
    <source>
        <strain evidence="1 2">KOR34</strain>
    </source>
</reference>
<dbReference type="Proteomes" id="UP000316714">
    <property type="component" value="Unassembled WGS sequence"/>
</dbReference>
<dbReference type="EMBL" id="SIHJ01000001">
    <property type="protein sequence ID" value="TWT35328.1"/>
    <property type="molecule type" value="Genomic_DNA"/>
</dbReference>
<dbReference type="Gene3D" id="3.40.630.30">
    <property type="match status" value="1"/>
</dbReference>
<evidence type="ECO:0000313" key="1">
    <source>
        <dbReference type="EMBL" id="TWT35328.1"/>
    </source>
</evidence>
<dbReference type="OrthoDB" id="256817at2"/>
<sequence length="489" mass="53755">MPEHEITVSCPVPAGFAVDQVRGMFDLKPEKTASETFVVDVPADDELIDGRPWRIGVIVGPSGSGKTTVARDVYGKRFREGGFRWEKAKAVCDQFAGHSMKTVTQTLNAVGFSSPPAWVKPHHVLSGGERFRCDLARALLCSSGPVATRPRGDARGAVATPPVDLVAFDEFTSVVDRTVAKIGSAAIAKSLRKDRFGADKKFVAVTCHYDVLDWLEPDWVLDMSSQQLARGRLRRFPDGRPAIELQVAPVHRGAWELFRRHHYLNTSIQRAAQCFCAFWPQPSGVWEPVAFSAWWRAMIRGNARKAMREHRTVVLPDYQGVGIGNRLSEYCASLYASQGMRVYSTTGHPGMIRYRAASPLWACTRHGHAPSTKTGILAKWCESQGLHANAANSRDRITGGFVYVGPAMDRAQADAMLAARPRPFCLSDAEREALAIARERGGVTAAAVARRTGRSATHALKSLRTLAAEGYLREFRVGRARIAFEPLDS</sequence>
<keyword evidence="2" id="KW-1185">Reference proteome</keyword>
<dbReference type="InterPro" id="IPR016181">
    <property type="entry name" value="Acyl_CoA_acyltransferase"/>
</dbReference>
<evidence type="ECO:0000313" key="2">
    <source>
        <dbReference type="Proteomes" id="UP000316714"/>
    </source>
</evidence>
<dbReference type="Gene3D" id="3.40.50.300">
    <property type="entry name" value="P-loop containing nucleotide triphosphate hydrolases"/>
    <property type="match status" value="1"/>
</dbReference>
<dbReference type="AlphaFoldDB" id="A0A5C5V9U7"/>
<accession>A0A5C5V9U7</accession>
<gene>
    <name evidence="1" type="ORF">KOR34_02180</name>
</gene>
<dbReference type="CDD" id="cd00267">
    <property type="entry name" value="ABC_ATPase"/>
    <property type="match status" value="1"/>
</dbReference>
<organism evidence="1 2">
    <name type="scientific">Posidoniimonas corsicana</name>
    <dbReference type="NCBI Taxonomy" id="1938618"/>
    <lineage>
        <taxon>Bacteria</taxon>
        <taxon>Pseudomonadati</taxon>
        <taxon>Planctomycetota</taxon>
        <taxon>Planctomycetia</taxon>
        <taxon>Pirellulales</taxon>
        <taxon>Lacipirellulaceae</taxon>
        <taxon>Posidoniimonas</taxon>
    </lineage>
</organism>
<comment type="caution">
    <text evidence="1">The sequence shown here is derived from an EMBL/GenBank/DDBJ whole genome shotgun (WGS) entry which is preliminary data.</text>
</comment>
<protein>
    <submittedName>
        <fullName evidence="1">Uncharacterized protein</fullName>
    </submittedName>
</protein>
<dbReference type="SUPFAM" id="SSF52540">
    <property type="entry name" value="P-loop containing nucleoside triphosphate hydrolases"/>
    <property type="match status" value="1"/>
</dbReference>
<dbReference type="InterPro" id="IPR027417">
    <property type="entry name" value="P-loop_NTPase"/>
</dbReference>